<evidence type="ECO:0000313" key="2">
    <source>
        <dbReference type="Proteomes" id="UP000499080"/>
    </source>
</evidence>
<sequence length="127" mass="14451">MVWAAISWFSVGPMITLKGHIKAKDYVNILAIKSIPWYKLCSQMVMVSSKATKPLFTQLTSSRTGFLSTRLNCHISPGHHSHQTSILLNLCGLHCRGKFVIAINRHHRYLSMPPFCRKNGTRFPWQA</sequence>
<proteinExistence type="predicted"/>
<evidence type="ECO:0000313" key="1">
    <source>
        <dbReference type="EMBL" id="GBM64356.1"/>
    </source>
</evidence>
<comment type="caution">
    <text evidence="1">The sequence shown here is derived from an EMBL/GenBank/DDBJ whole genome shotgun (WGS) entry which is preliminary data.</text>
</comment>
<reference evidence="1 2" key="1">
    <citation type="journal article" date="2019" name="Sci. Rep.">
        <title>Orb-weaving spider Araneus ventricosus genome elucidates the spidroin gene catalogue.</title>
        <authorList>
            <person name="Kono N."/>
            <person name="Nakamura H."/>
            <person name="Ohtoshi R."/>
            <person name="Moran D.A.P."/>
            <person name="Shinohara A."/>
            <person name="Yoshida Y."/>
            <person name="Fujiwara M."/>
            <person name="Mori M."/>
            <person name="Tomita M."/>
            <person name="Arakawa K."/>
        </authorList>
    </citation>
    <scope>NUCLEOTIDE SEQUENCE [LARGE SCALE GENOMIC DNA]</scope>
</reference>
<dbReference type="AlphaFoldDB" id="A0A4Y2HG87"/>
<dbReference type="EMBL" id="BGPR01001923">
    <property type="protein sequence ID" value="GBM64356.1"/>
    <property type="molecule type" value="Genomic_DNA"/>
</dbReference>
<organism evidence="1 2">
    <name type="scientific">Araneus ventricosus</name>
    <name type="common">Orbweaver spider</name>
    <name type="synonym">Epeira ventricosa</name>
    <dbReference type="NCBI Taxonomy" id="182803"/>
    <lineage>
        <taxon>Eukaryota</taxon>
        <taxon>Metazoa</taxon>
        <taxon>Ecdysozoa</taxon>
        <taxon>Arthropoda</taxon>
        <taxon>Chelicerata</taxon>
        <taxon>Arachnida</taxon>
        <taxon>Araneae</taxon>
        <taxon>Araneomorphae</taxon>
        <taxon>Entelegynae</taxon>
        <taxon>Araneoidea</taxon>
        <taxon>Araneidae</taxon>
        <taxon>Araneus</taxon>
    </lineage>
</organism>
<gene>
    <name evidence="1" type="ORF">AVEN_11009_1</name>
</gene>
<dbReference type="Proteomes" id="UP000499080">
    <property type="component" value="Unassembled WGS sequence"/>
</dbReference>
<dbReference type="OrthoDB" id="10537884at2759"/>
<protein>
    <submittedName>
        <fullName evidence="1">Uncharacterized protein</fullName>
    </submittedName>
</protein>
<accession>A0A4Y2HG87</accession>
<name>A0A4Y2HG87_ARAVE</name>
<keyword evidence="2" id="KW-1185">Reference proteome</keyword>